<keyword evidence="6 7" id="KW-0472">Membrane</keyword>
<keyword evidence="10" id="KW-1185">Reference proteome</keyword>
<dbReference type="Gene3D" id="1.20.1740.10">
    <property type="entry name" value="Amino acid/polyamine transporter I"/>
    <property type="match status" value="1"/>
</dbReference>
<evidence type="ECO:0000313" key="10">
    <source>
        <dbReference type="Proteomes" id="UP000827724"/>
    </source>
</evidence>
<dbReference type="PANTHER" id="PTHR43341">
    <property type="entry name" value="AMINO ACID PERMEASE"/>
    <property type="match status" value="1"/>
</dbReference>
<proteinExistence type="predicted"/>
<evidence type="ECO:0000256" key="5">
    <source>
        <dbReference type="ARBA" id="ARBA00022989"/>
    </source>
</evidence>
<evidence type="ECO:0000256" key="4">
    <source>
        <dbReference type="ARBA" id="ARBA00022970"/>
    </source>
</evidence>
<feature type="transmembrane region" description="Helical" evidence="7">
    <location>
        <begin position="508"/>
        <end position="527"/>
    </location>
</feature>
<accession>A0A9P8QNW3</accession>
<dbReference type="GO" id="GO:0016787">
    <property type="term" value="F:hydrolase activity"/>
    <property type="evidence" value="ECO:0007669"/>
    <property type="project" value="UniProtKB-KW"/>
</dbReference>
<keyword evidence="4" id="KW-0029">Amino-acid transport</keyword>
<evidence type="ECO:0000256" key="3">
    <source>
        <dbReference type="ARBA" id="ARBA00022692"/>
    </source>
</evidence>
<evidence type="ECO:0000313" key="9">
    <source>
        <dbReference type="EMBL" id="KAH6606103.1"/>
    </source>
</evidence>
<feature type="transmembrane region" description="Helical" evidence="7">
    <location>
        <begin position="160"/>
        <end position="180"/>
    </location>
</feature>
<evidence type="ECO:0000256" key="2">
    <source>
        <dbReference type="ARBA" id="ARBA00022448"/>
    </source>
</evidence>
<feature type="transmembrane region" description="Helical" evidence="7">
    <location>
        <begin position="539"/>
        <end position="560"/>
    </location>
</feature>
<feature type="transmembrane region" description="Helical" evidence="7">
    <location>
        <begin position="460"/>
        <end position="487"/>
    </location>
</feature>
<comment type="caution">
    <text evidence="9">The sequence shown here is derived from an EMBL/GenBank/DDBJ whole genome shotgun (WGS) entry which is preliminary data.</text>
</comment>
<feature type="transmembrane region" description="Helical" evidence="7">
    <location>
        <begin position="276"/>
        <end position="301"/>
    </location>
</feature>
<protein>
    <submittedName>
        <fullName evidence="9">Glycosyl hydrolase 92</fullName>
    </submittedName>
</protein>
<dbReference type="AlphaFoldDB" id="A0A9P8QNW3"/>
<dbReference type="OrthoDB" id="3900342at2759"/>
<dbReference type="InterPro" id="IPR004841">
    <property type="entry name" value="AA-permease/SLC12A_dom"/>
</dbReference>
<dbReference type="PANTHER" id="PTHR43341:SF1">
    <property type="entry name" value="GENERAL AMINO-ACID PERMEASE GAP1"/>
    <property type="match status" value="1"/>
</dbReference>
<feature type="transmembrane region" description="Helical" evidence="7">
    <location>
        <begin position="133"/>
        <end position="154"/>
    </location>
</feature>
<comment type="subcellular location">
    <subcellularLocation>
        <location evidence="1">Membrane</location>
        <topology evidence="1">Multi-pass membrane protein</topology>
    </subcellularLocation>
</comment>
<name>A0A9P8QNW3_9HYPO</name>
<evidence type="ECO:0000256" key="1">
    <source>
        <dbReference type="ARBA" id="ARBA00004141"/>
    </source>
</evidence>
<evidence type="ECO:0000259" key="8">
    <source>
        <dbReference type="Pfam" id="PF00324"/>
    </source>
</evidence>
<dbReference type="GO" id="GO:0015171">
    <property type="term" value="F:amino acid transmembrane transporter activity"/>
    <property type="evidence" value="ECO:0007669"/>
    <property type="project" value="TreeGrafter"/>
</dbReference>
<dbReference type="Pfam" id="PF00324">
    <property type="entry name" value="AA_permease"/>
    <property type="match status" value="2"/>
</dbReference>
<sequence>MILTTGSGLLSASAWSGINYVSVLISSKTSWRCFCAILASLAFFGHLPRGKSSTTRQTETDLSFEQSGLHGAIMGHQDFNDKDEGGLQTVSSFRPGATSGMLQDFADPDVQNEAESTHKGEFGTKRDLKPRQVSMIAVAGTIGTGLFLGSGAALVNGGPVGFFLGYTIVGCLVGMMMYCLGEMTVYSPNIGGFIEMGNKYIAPEAGFVMGINYILQTGLAIPTEITASAVMISYWDHVQNHVSAYIAAFLVVSIGINLLGVKYFGEIEFIFACAKVLLLVALILFGLIADVGGVNGVYTGGRYWRDEPFNDTFANLTPVSLARFLGFWKVLTQAAFAFGGIEGISVLAGEAHNPRKTMRRAVRTVFYRIVGLYLLTVLMISLNVSQHSPALLDAVSKGGTTAASSPFVVICQQTGVKVFPSVINAVAKHCSHYLVNLARYTHLFLDLESMPKCFLRTSRLVALIKLLFALSSLIAWISICVCFVRFYRALEIQGIDRKNLDLRGWLQPYMAWICIFFFTVILFFNGFQSFIHTFSVSDFFASYVTLPVVALSFFGFRLYLWRTGKAYGLTNLDEINLGNGPAKALRGTRHEIPDPDLIDLYHAPLVMKTSGLDILKGGVKGHANARIQYTYYSYTQPEFVGSACCGTYSPLVMKPLAITHASSLNPFGMIPSKPTF</sequence>
<keyword evidence="2" id="KW-0813">Transport</keyword>
<evidence type="ECO:0000256" key="7">
    <source>
        <dbReference type="SAM" id="Phobius"/>
    </source>
</evidence>
<dbReference type="EMBL" id="JAIWOZ010000004">
    <property type="protein sequence ID" value="KAH6606103.1"/>
    <property type="molecule type" value="Genomic_DNA"/>
</dbReference>
<keyword evidence="3 7" id="KW-0812">Transmembrane</keyword>
<feature type="domain" description="Amino acid permease/ SLC12A" evidence="8">
    <location>
        <begin position="468"/>
        <end position="559"/>
    </location>
</feature>
<reference evidence="9" key="1">
    <citation type="submission" date="2021-08" db="EMBL/GenBank/DDBJ databases">
        <title>Chromosome-Level Trichoderma cornu-damae using Hi-C Data.</title>
        <authorList>
            <person name="Kim C.S."/>
        </authorList>
    </citation>
    <scope>NUCLEOTIDE SEQUENCE</scope>
    <source>
        <strain evidence="9">KA19-0412C</strain>
    </source>
</reference>
<dbReference type="GO" id="GO:0016020">
    <property type="term" value="C:membrane"/>
    <property type="evidence" value="ECO:0007669"/>
    <property type="project" value="UniProtKB-SubCell"/>
</dbReference>
<organism evidence="9 10">
    <name type="scientific">Trichoderma cornu-damae</name>
    <dbReference type="NCBI Taxonomy" id="654480"/>
    <lineage>
        <taxon>Eukaryota</taxon>
        <taxon>Fungi</taxon>
        <taxon>Dikarya</taxon>
        <taxon>Ascomycota</taxon>
        <taxon>Pezizomycotina</taxon>
        <taxon>Sordariomycetes</taxon>
        <taxon>Hypocreomycetidae</taxon>
        <taxon>Hypocreales</taxon>
        <taxon>Hypocreaceae</taxon>
        <taxon>Trichoderma</taxon>
    </lineage>
</organism>
<feature type="transmembrane region" description="Helical" evidence="7">
    <location>
        <begin position="365"/>
        <end position="384"/>
    </location>
</feature>
<feature type="transmembrane region" description="Helical" evidence="7">
    <location>
        <begin position="242"/>
        <end position="264"/>
    </location>
</feature>
<feature type="domain" description="Amino acid permease/ SLC12A" evidence="8">
    <location>
        <begin position="133"/>
        <end position="426"/>
    </location>
</feature>
<keyword evidence="9" id="KW-0378">Hydrolase</keyword>
<dbReference type="Proteomes" id="UP000827724">
    <property type="component" value="Unassembled WGS sequence"/>
</dbReference>
<evidence type="ECO:0000256" key="6">
    <source>
        <dbReference type="ARBA" id="ARBA00023136"/>
    </source>
</evidence>
<dbReference type="InterPro" id="IPR050524">
    <property type="entry name" value="APC_YAT"/>
</dbReference>
<keyword evidence="5 7" id="KW-1133">Transmembrane helix</keyword>
<gene>
    <name evidence="9" type="ORF">Trco_005256</name>
</gene>